<dbReference type="EMBL" id="JAFVMH010000004">
    <property type="protein sequence ID" value="MBO1325350.1"/>
    <property type="molecule type" value="Genomic_DNA"/>
</dbReference>
<evidence type="ECO:0000313" key="2">
    <source>
        <dbReference type="Proteomes" id="UP000664073"/>
    </source>
</evidence>
<dbReference type="InterPro" id="IPR025127">
    <property type="entry name" value="DUF4054"/>
</dbReference>
<comment type="caution">
    <text evidence="1">The sequence shown here is derived from an EMBL/GenBank/DDBJ whole genome shotgun (WGS) entry which is preliminary data.</text>
</comment>
<sequence>MSCTTTSGVVTFDYAAWSARYPALAANVNQTLAQSYFDQATLYLSNTSCSPVRALTKRALLLNMLVAHLAMLDLPSDQGGVGGVIGRVSSASRGSVSVSTDFGSQQERAAWFNQTQAGASFWAATRFLRQARYVPGFQQRPRIWP</sequence>
<dbReference type="Proteomes" id="UP000664073">
    <property type="component" value="Unassembled WGS sequence"/>
</dbReference>
<evidence type="ECO:0000313" key="1">
    <source>
        <dbReference type="EMBL" id="MBO1325350.1"/>
    </source>
</evidence>
<name>A0A939HM42_9PROT</name>
<dbReference type="RefSeq" id="WP_207846024.1">
    <property type="nucleotide sequence ID" value="NZ_JAFVMH010000004.1"/>
</dbReference>
<proteinExistence type="predicted"/>
<organism evidence="1 2">
    <name type="scientific">Acetobacter garciniae</name>
    <dbReference type="NCBI Taxonomy" id="2817435"/>
    <lineage>
        <taxon>Bacteria</taxon>
        <taxon>Pseudomonadati</taxon>
        <taxon>Pseudomonadota</taxon>
        <taxon>Alphaproteobacteria</taxon>
        <taxon>Acetobacterales</taxon>
        <taxon>Acetobacteraceae</taxon>
        <taxon>Acetobacter</taxon>
    </lineage>
</organism>
<reference evidence="1" key="1">
    <citation type="submission" date="2021-03" db="EMBL/GenBank/DDBJ databases">
        <title>The complete genome sequence of Acetobacter sp. TBRC 12339.</title>
        <authorList>
            <person name="Charoenyingcharoen P."/>
            <person name="Yukphan P."/>
        </authorList>
    </citation>
    <scope>NUCLEOTIDE SEQUENCE</scope>
    <source>
        <strain evidence="1">TBRC 12339</strain>
    </source>
</reference>
<dbReference type="Pfam" id="PF13262">
    <property type="entry name" value="DUF4054"/>
    <property type="match status" value="1"/>
</dbReference>
<keyword evidence="2" id="KW-1185">Reference proteome</keyword>
<gene>
    <name evidence="1" type="ORF">J2D77_09340</name>
</gene>
<accession>A0A939HM42</accession>
<protein>
    <submittedName>
        <fullName evidence="1">DUF4054 domain-containing protein</fullName>
    </submittedName>
</protein>
<dbReference type="AlphaFoldDB" id="A0A939HM42"/>